<dbReference type="GO" id="GO:0005634">
    <property type="term" value="C:nucleus"/>
    <property type="evidence" value="ECO:0007669"/>
    <property type="project" value="UniProtKB-SubCell"/>
</dbReference>
<feature type="compositionally biased region" description="Polar residues" evidence="6">
    <location>
        <begin position="64"/>
        <end position="87"/>
    </location>
</feature>
<evidence type="ECO:0000256" key="6">
    <source>
        <dbReference type="SAM" id="MobiDB-lite"/>
    </source>
</evidence>
<keyword evidence="8" id="KW-0238">DNA-binding</keyword>
<dbReference type="InterPro" id="IPR052610">
    <property type="entry name" value="bHLH_transcription_regulator"/>
</dbReference>
<evidence type="ECO:0000256" key="3">
    <source>
        <dbReference type="ARBA" id="ARBA00023163"/>
    </source>
</evidence>
<evidence type="ECO:0000256" key="4">
    <source>
        <dbReference type="ARBA" id="ARBA00023242"/>
    </source>
</evidence>
<organism evidence="8 9">
    <name type="scientific">Striga asiatica</name>
    <name type="common">Asiatic witchweed</name>
    <name type="synonym">Buchnera asiatica</name>
    <dbReference type="NCBI Taxonomy" id="4170"/>
    <lineage>
        <taxon>Eukaryota</taxon>
        <taxon>Viridiplantae</taxon>
        <taxon>Streptophyta</taxon>
        <taxon>Embryophyta</taxon>
        <taxon>Tracheophyta</taxon>
        <taxon>Spermatophyta</taxon>
        <taxon>Magnoliopsida</taxon>
        <taxon>eudicotyledons</taxon>
        <taxon>Gunneridae</taxon>
        <taxon>Pentapetalae</taxon>
        <taxon>asterids</taxon>
        <taxon>lamiids</taxon>
        <taxon>Lamiales</taxon>
        <taxon>Orobanchaceae</taxon>
        <taxon>Buchnereae</taxon>
        <taxon>Striga</taxon>
    </lineage>
</organism>
<dbReference type="Gene3D" id="4.10.280.10">
    <property type="entry name" value="Helix-loop-helix DNA-binding domain"/>
    <property type="match status" value="1"/>
</dbReference>
<dbReference type="PROSITE" id="PS50888">
    <property type="entry name" value="BHLH"/>
    <property type="match status" value="1"/>
</dbReference>
<keyword evidence="3" id="KW-0804">Transcription</keyword>
<dbReference type="Pfam" id="PF00010">
    <property type="entry name" value="HLH"/>
    <property type="match status" value="1"/>
</dbReference>
<feature type="compositionally biased region" description="Polar residues" evidence="6">
    <location>
        <begin position="100"/>
        <end position="117"/>
    </location>
</feature>
<sequence length="337" mass="37019">MDMQDSSAISWLSEMGLDDPIFTDDLDFMDTFDDEWAAMLGPDLDSPPSLSTDPKDSSTSSTLVNIPSANSITSLSSLPTDTNNNSERPPRKLQKPNGFSGFSSATAQDHRPSSTPIILNFGAANLSPKSHGPAVGPTDAADEEAANIGPETEKQPEEPSKRADNAKRRTGRAGKGPQTYDHIVAERKRREQLSQRFLTLSTIVPGLKKMDKTSVLGDAIKYLKHLQERVQILEEKTTKKMMESVVLVRKSRANAEDDNSDSPGPNELALPEIEARVCGTQILIRIHCEKRKGILANLISQLENLNLAIVSTNMGKEFSLTMNELVRELRHTVENVL</sequence>
<feature type="domain" description="BHLH" evidence="7">
    <location>
        <begin position="177"/>
        <end position="226"/>
    </location>
</feature>
<evidence type="ECO:0000313" key="8">
    <source>
        <dbReference type="EMBL" id="GER30755.1"/>
    </source>
</evidence>
<dbReference type="InterPro" id="IPR036638">
    <property type="entry name" value="HLH_DNA-bd_sf"/>
</dbReference>
<evidence type="ECO:0000256" key="2">
    <source>
        <dbReference type="ARBA" id="ARBA00023015"/>
    </source>
</evidence>
<dbReference type="PANTHER" id="PTHR45959">
    <property type="entry name" value="BHLH TRANSCRIPTION FACTOR"/>
    <property type="match status" value="1"/>
</dbReference>
<dbReference type="SMART" id="SM00353">
    <property type="entry name" value="HLH"/>
    <property type="match status" value="1"/>
</dbReference>
<dbReference type="SUPFAM" id="SSF47459">
    <property type="entry name" value="HLH, helix-loop-helix DNA-binding domain"/>
    <property type="match status" value="1"/>
</dbReference>
<reference evidence="9" key="1">
    <citation type="journal article" date="2019" name="Curr. Biol.">
        <title>Genome Sequence of Striga asiatica Provides Insight into the Evolution of Plant Parasitism.</title>
        <authorList>
            <person name="Yoshida S."/>
            <person name="Kim S."/>
            <person name="Wafula E.K."/>
            <person name="Tanskanen J."/>
            <person name="Kim Y.M."/>
            <person name="Honaas L."/>
            <person name="Yang Z."/>
            <person name="Spallek T."/>
            <person name="Conn C.E."/>
            <person name="Ichihashi Y."/>
            <person name="Cheong K."/>
            <person name="Cui S."/>
            <person name="Der J.P."/>
            <person name="Gundlach H."/>
            <person name="Jiao Y."/>
            <person name="Hori C."/>
            <person name="Ishida J.K."/>
            <person name="Kasahara H."/>
            <person name="Kiba T."/>
            <person name="Kim M.S."/>
            <person name="Koo N."/>
            <person name="Laohavisit A."/>
            <person name="Lee Y.H."/>
            <person name="Lumba S."/>
            <person name="McCourt P."/>
            <person name="Mortimer J.C."/>
            <person name="Mutuku J.M."/>
            <person name="Nomura T."/>
            <person name="Sasaki-Sekimoto Y."/>
            <person name="Seto Y."/>
            <person name="Wang Y."/>
            <person name="Wakatake T."/>
            <person name="Sakakibara H."/>
            <person name="Demura T."/>
            <person name="Yamaguchi S."/>
            <person name="Yoneyama K."/>
            <person name="Manabe R.I."/>
            <person name="Nelson D.C."/>
            <person name="Schulman A.H."/>
            <person name="Timko M.P."/>
            <person name="dePamphilis C.W."/>
            <person name="Choi D."/>
            <person name="Shirasu K."/>
        </authorList>
    </citation>
    <scope>NUCLEOTIDE SEQUENCE [LARGE SCALE GENOMIC DNA]</scope>
    <source>
        <strain evidence="9">cv. UVA1</strain>
    </source>
</reference>
<dbReference type="InterPro" id="IPR011598">
    <property type="entry name" value="bHLH_dom"/>
</dbReference>
<dbReference type="AlphaFoldDB" id="A0A5A7PCU5"/>
<feature type="region of interest" description="Disordered" evidence="6">
    <location>
        <begin position="38"/>
        <end position="180"/>
    </location>
</feature>
<keyword evidence="2" id="KW-0805">Transcription regulation</keyword>
<evidence type="ECO:0000256" key="5">
    <source>
        <dbReference type="SAM" id="Coils"/>
    </source>
</evidence>
<evidence type="ECO:0000259" key="7">
    <source>
        <dbReference type="PROSITE" id="PS50888"/>
    </source>
</evidence>
<dbReference type="PANTHER" id="PTHR45959:SF2">
    <property type="entry name" value="BHLH TRANSCRIPTION FACTOR"/>
    <property type="match status" value="1"/>
</dbReference>
<dbReference type="OrthoDB" id="690068at2759"/>
<feature type="coiled-coil region" evidence="5">
    <location>
        <begin position="216"/>
        <end position="243"/>
    </location>
</feature>
<evidence type="ECO:0000313" key="9">
    <source>
        <dbReference type="Proteomes" id="UP000325081"/>
    </source>
</evidence>
<gene>
    <name evidence="8" type="ORF">STAS_06712</name>
</gene>
<dbReference type="GO" id="GO:0003677">
    <property type="term" value="F:DNA binding"/>
    <property type="evidence" value="ECO:0007669"/>
    <property type="project" value="UniProtKB-KW"/>
</dbReference>
<keyword evidence="5" id="KW-0175">Coiled coil</keyword>
<feature type="compositionally biased region" description="Low complexity" evidence="6">
    <location>
        <begin position="42"/>
        <end position="63"/>
    </location>
</feature>
<dbReference type="EMBL" id="BKCP01004394">
    <property type="protein sequence ID" value="GER30755.1"/>
    <property type="molecule type" value="Genomic_DNA"/>
</dbReference>
<accession>A0A5A7PCU5</accession>
<keyword evidence="9" id="KW-1185">Reference proteome</keyword>
<keyword evidence="4" id="KW-0539">Nucleus</keyword>
<comment type="caution">
    <text evidence="8">The sequence shown here is derived from an EMBL/GenBank/DDBJ whole genome shotgun (WGS) entry which is preliminary data.</text>
</comment>
<feature type="compositionally biased region" description="Basic and acidic residues" evidence="6">
    <location>
        <begin position="151"/>
        <end position="167"/>
    </location>
</feature>
<dbReference type="Proteomes" id="UP000325081">
    <property type="component" value="Unassembled WGS sequence"/>
</dbReference>
<proteinExistence type="predicted"/>
<protein>
    <submittedName>
        <fullName evidence="8">Basic helix-loop-helix (BHLH) DNA-bindingsuperfamily protein</fullName>
    </submittedName>
</protein>
<evidence type="ECO:0000256" key="1">
    <source>
        <dbReference type="ARBA" id="ARBA00004123"/>
    </source>
</evidence>
<name>A0A5A7PCU5_STRAF</name>
<comment type="subcellular location">
    <subcellularLocation>
        <location evidence="1">Nucleus</location>
    </subcellularLocation>
</comment>
<dbReference type="GO" id="GO:0046983">
    <property type="term" value="F:protein dimerization activity"/>
    <property type="evidence" value="ECO:0007669"/>
    <property type="project" value="InterPro"/>
</dbReference>